<dbReference type="STRING" id="1987383.A5844_002200"/>
<comment type="caution">
    <text evidence="2">The sequence shown here is derived from an EMBL/GenBank/DDBJ whole genome shotgun (WGS) entry which is preliminary data.</text>
</comment>
<proteinExistence type="predicted"/>
<keyword evidence="3" id="KW-1185">Reference proteome</keyword>
<reference evidence="2 3" key="1">
    <citation type="submission" date="2017-05" db="EMBL/GenBank/DDBJ databases">
        <title>The Genome Sequence of Enterococcus sp. 10A9_DIV0425.</title>
        <authorList>
            <consortium name="The Broad Institute Genomics Platform"/>
            <consortium name="The Broad Institute Genomic Center for Infectious Diseases"/>
            <person name="Earl A."/>
            <person name="Manson A."/>
            <person name="Schwartman J."/>
            <person name="Gilmore M."/>
            <person name="Abouelleil A."/>
            <person name="Cao P."/>
            <person name="Chapman S."/>
            <person name="Cusick C."/>
            <person name="Shea T."/>
            <person name="Young S."/>
            <person name="Neafsey D."/>
            <person name="Nusbaum C."/>
            <person name="Birren B."/>
        </authorList>
    </citation>
    <scope>NUCLEOTIDE SEQUENCE [LARGE SCALE GENOMIC DNA]</scope>
    <source>
        <strain evidence="2 3">10A9_DIV0425</strain>
    </source>
</reference>
<evidence type="ECO:0008006" key="4">
    <source>
        <dbReference type="Google" id="ProtNLM"/>
    </source>
</evidence>
<protein>
    <recommendedName>
        <fullName evidence="4">Prepilin-type N-terminal cleavage/methylation domain-containing protein</fullName>
    </recommendedName>
</protein>
<dbReference type="Proteomes" id="UP000194933">
    <property type="component" value="Unassembled WGS sequence"/>
</dbReference>
<accession>A0A242JZ54</accession>
<name>A0A242JZ54_9ENTE</name>
<dbReference type="InterPro" id="IPR016785">
    <property type="entry name" value="ComGD"/>
</dbReference>
<keyword evidence="1" id="KW-0472">Membrane</keyword>
<keyword evidence="1" id="KW-0812">Transmembrane</keyword>
<gene>
    <name evidence="2" type="ORF">A5844_002200</name>
</gene>
<dbReference type="AlphaFoldDB" id="A0A242JZ54"/>
<evidence type="ECO:0000313" key="2">
    <source>
        <dbReference type="EMBL" id="OTP10500.1"/>
    </source>
</evidence>
<dbReference type="NCBIfam" id="NF040982">
    <property type="entry name" value="ComGD"/>
    <property type="match status" value="1"/>
</dbReference>
<evidence type="ECO:0000313" key="3">
    <source>
        <dbReference type="Proteomes" id="UP000194933"/>
    </source>
</evidence>
<evidence type="ECO:0000256" key="1">
    <source>
        <dbReference type="SAM" id="Phobius"/>
    </source>
</evidence>
<organism evidence="2 3">
    <name type="scientific">Candidatus Enterococcus wittei</name>
    <dbReference type="NCBI Taxonomy" id="1987383"/>
    <lineage>
        <taxon>Bacteria</taxon>
        <taxon>Bacillati</taxon>
        <taxon>Bacillota</taxon>
        <taxon>Bacilli</taxon>
        <taxon>Lactobacillales</taxon>
        <taxon>Enterococcaceae</taxon>
        <taxon>Enterococcus</taxon>
    </lineage>
</organism>
<dbReference type="EMBL" id="NGMO01000003">
    <property type="protein sequence ID" value="OTP10500.1"/>
    <property type="molecule type" value="Genomic_DNA"/>
</dbReference>
<keyword evidence="1" id="KW-1133">Transmembrane helix</keyword>
<sequence>MLIVKNKPHHFSAYTLIETLIVLTLTLFFFLFPIIAFTSWKNDLSAYQFFIQFERRIYAVQKSAIVHQKNTSFSYVQEKNYLLFQAPSYSSMMWQVLPIPDGITVEQDGIITFKAETGNESSLKKYTFYWTRKKQRISYQFQMGSGRYLKKIE</sequence>
<feature type="transmembrane region" description="Helical" evidence="1">
    <location>
        <begin position="20"/>
        <end position="40"/>
    </location>
</feature>